<dbReference type="EMBL" id="BMDW01000024">
    <property type="protein sequence ID" value="GGA58719.1"/>
    <property type="molecule type" value="Genomic_DNA"/>
</dbReference>
<keyword evidence="3" id="KW-1185">Reference proteome</keyword>
<gene>
    <name evidence="2" type="ORF">GCM10011395_31240</name>
</gene>
<protein>
    <submittedName>
        <fullName evidence="2">Uncharacterized protein</fullName>
    </submittedName>
</protein>
<evidence type="ECO:0000313" key="2">
    <source>
        <dbReference type="EMBL" id="GGA58719.1"/>
    </source>
</evidence>
<evidence type="ECO:0000256" key="1">
    <source>
        <dbReference type="SAM" id="MobiDB-lite"/>
    </source>
</evidence>
<sequence length="109" mass="11731">MQGPPPHMSAIFGILRFDGNEVAIAKLARLPTALKHRAPCATGATAISRAARWPDDHNSGWGIARSTTVRSAAAHLRIVLIDALADEPARKRPQNRPDAARMSAVYNIS</sequence>
<proteinExistence type="predicted"/>
<accession>A0ABQ1H5Q5</accession>
<reference evidence="3" key="1">
    <citation type="journal article" date="2019" name="Int. J. Syst. Evol. Microbiol.">
        <title>The Global Catalogue of Microorganisms (GCM) 10K type strain sequencing project: providing services to taxonomists for standard genome sequencing and annotation.</title>
        <authorList>
            <consortium name="The Broad Institute Genomics Platform"/>
            <consortium name="The Broad Institute Genome Sequencing Center for Infectious Disease"/>
            <person name="Wu L."/>
            <person name="Ma J."/>
        </authorList>
    </citation>
    <scope>NUCLEOTIDE SEQUENCE [LARGE SCALE GENOMIC DNA]</scope>
    <source>
        <strain evidence="3">CGMCC 1.10106</strain>
    </source>
</reference>
<name>A0ABQ1H5Q5_9SPHN</name>
<dbReference type="Proteomes" id="UP000618591">
    <property type="component" value="Unassembled WGS sequence"/>
</dbReference>
<feature type="region of interest" description="Disordered" evidence="1">
    <location>
        <begin position="88"/>
        <end position="109"/>
    </location>
</feature>
<comment type="caution">
    <text evidence="2">The sequence shown here is derived from an EMBL/GenBank/DDBJ whole genome shotgun (WGS) entry which is preliminary data.</text>
</comment>
<organism evidence="2 3">
    <name type="scientific">Sphingomonas psychrolutea</name>
    <dbReference type="NCBI Taxonomy" id="1259676"/>
    <lineage>
        <taxon>Bacteria</taxon>
        <taxon>Pseudomonadati</taxon>
        <taxon>Pseudomonadota</taxon>
        <taxon>Alphaproteobacteria</taxon>
        <taxon>Sphingomonadales</taxon>
        <taxon>Sphingomonadaceae</taxon>
        <taxon>Sphingomonas</taxon>
    </lineage>
</organism>
<evidence type="ECO:0000313" key="3">
    <source>
        <dbReference type="Proteomes" id="UP000618591"/>
    </source>
</evidence>